<dbReference type="Gene3D" id="1.10.4020.10">
    <property type="entry name" value="DNA breaking-rejoining enzymes"/>
    <property type="match status" value="1"/>
</dbReference>
<reference evidence="14" key="1">
    <citation type="submission" date="2025-08" db="UniProtKB">
        <authorList>
            <consortium name="RefSeq"/>
        </authorList>
    </citation>
    <scope>IDENTIFICATION</scope>
    <source>
        <tissue evidence="14">Liver</tissue>
    </source>
</reference>
<feature type="domain" description="SCAN box" evidence="11">
    <location>
        <begin position="47"/>
        <end position="123"/>
    </location>
</feature>
<dbReference type="InterPro" id="IPR003309">
    <property type="entry name" value="SCAN_dom"/>
</dbReference>
<dbReference type="Proteomes" id="UP000695026">
    <property type="component" value="Unplaced"/>
</dbReference>
<dbReference type="Gene3D" id="6.10.140.140">
    <property type="match status" value="1"/>
</dbReference>
<feature type="domain" description="KRAB" evidence="12">
    <location>
        <begin position="206"/>
        <end position="283"/>
    </location>
</feature>
<dbReference type="CDD" id="cd07765">
    <property type="entry name" value="KRAB_A-box"/>
    <property type="match status" value="1"/>
</dbReference>
<dbReference type="SUPFAM" id="SSF47353">
    <property type="entry name" value="Retrovirus capsid dimerization domain-like"/>
    <property type="match status" value="1"/>
</dbReference>
<keyword evidence="2" id="KW-0677">Repeat</keyword>
<dbReference type="KEGG" id="pbi:103061478"/>
<feature type="domain" description="C2H2-type" evidence="10">
    <location>
        <begin position="401"/>
        <end position="428"/>
    </location>
</feature>
<dbReference type="InterPro" id="IPR038269">
    <property type="entry name" value="SCAN_sf"/>
</dbReference>
<evidence type="ECO:0000256" key="4">
    <source>
        <dbReference type="ARBA" id="ARBA00022833"/>
    </source>
</evidence>
<accession>A0A9F5J140</accession>
<evidence type="ECO:0000313" key="13">
    <source>
        <dbReference type="Proteomes" id="UP000695026"/>
    </source>
</evidence>
<dbReference type="PROSITE" id="PS50804">
    <property type="entry name" value="SCAN_BOX"/>
    <property type="match status" value="1"/>
</dbReference>
<evidence type="ECO:0000256" key="6">
    <source>
        <dbReference type="ARBA" id="ARBA00023163"/>
    </source>
</evidence>
<evidence type="ECO:0000256" key="1">
    <source>
        <dbReference type="ARBA" id="ARBA00022723"/>
    </source>
</evidence>
<keyword evidence="6" id="KW-0804">Transcription</keyword>
<dbReference type="SMART" id="SM00349">
    <property type="entry name" value="KRAB"/>
    <property type="match status" value="1"/>
</dbReference>
<dbReference type="GO" id="GO:0006355">
    <property type="term" value="P:regulation of DNA-templated transcription"/>
    <property type="evidence" value="ECO:0007669"/>
    <property type="project" value="InterPro"/>
</dbReference>
<dbReference type="RefSeq" id="XP_025032220.1">
    <property type="nucleotide sequence ID" value="XM_025176452.1"/>
</dbReference>
<keyword evidence="3 8" id="KW-0863">Zinc-finger</keyword>
<dbReference type="Pfam" id="PF01352">
    <property type="entry name" value="KRAB"/>
    <property type="match status" value="1"/>
</dbReference>
<dbReference type="SMART" id="SM00431">
    <property type="entry name" value="SCAN"/>
    <property type="match status" value="1"/>
</dbReference>
<dbReference type="InterPro" id="IPR036051">
    <property type="entry name" value="KRAB_dom_sf"/>
</dbReference>
<dbReference type="PROSITE" id="PS00028">
    <property type="entry name" value="ZINC_FINGER_C2H2_1"/>
    <property type="match status" value="1"/>
</dbReference>
<evidence type="ECO:0000313" key="14">
    <source>
        <dbReference type="RefSeq" id="XP_025032220.1"/>
    </source>
</evidence>
<dbReference type="PANTHER" id="PTHR45935">
    <property type="entry name" value="PROTEIN ZBED8-RELATED"/>
    <property type="match status" value="1"/>
</dbReference>
<keyword evidence="4" id="KW-0862">Zinc</keyword>
<feature type="region of interest" description="Disordered" evidence="9">
    <location>
        <begin position="1"/>
        <end position="22"/>
    </location>
</feature>
<evidence type="ECO:0000256" key="9">
    <source>
        <dbReference type="SAM" id="MobiDB-lite"/>
    </source>
</evidence>
<evidence type="ECO:0000256" key="8">
    <source>
        <dbReference type="PROSITE-ProRule" id="PRU00042"/>
    </source>
</evidence>
<organism evidence="13 14">
    <name type="scientific">Python bivittatus</name>
    <name type="common">Burmese python</name>
    <name type="synonym">Python molurus bivittatus</name>
    <dbReference type="NCBI Taxonomy" id="176946"/>
    <lineage>
        <taxon>Eukaryota</taxon>
        <taxon>Metazoa</taxon>
        <taxon>Chordata</taxon>
        <taxon>Craniata</taxon>
        <taxon>Vertebrata</taxon>
        <taxon>Euteleostomi</taxon>
        <taxon>Lepidosauria</taxon>
        <taxon>Squamata</taxon>
        <taxon>Bifurcata</taxon>
        <taxon>Unidentata</taxon>
        <taxon>Episquamata</taxon>
        <taxon>Toxicofera</taxon>
        <taxon>Serpentes</taxon>
        <taxon>Henophidia</taxon>
        <taxon>Pythonidae</taxon>
        <taxon>Python</taxon>
    </lineage>
</organism>
<evidence type="ECO:0000259" key="11">
    <source>
        <dbReference type="PROSITE" id="PS50804"/>
    </source>
</evidence>
<dbReference type="SMART" id="SM00355">
    <property type="entry name" value="ZnF_C2H2"/>
    <property type="match status" value="1"/>
</dbReference>
<dbReference type="SUPFAM" id="SSF57667">
    <property type="entry name" value="beta-beta-alpha zinc fingers"/>
    <property type="match status" value="2"/>
</dbReference>
<dbReference type="InterPro" id="IPR013087">
    <property type="entry name" value="Znf_C2H2_type"/>
</dbReference>
<protein>
    <submittedName>
        <fullName evidence="14">Zinc finger protein with KRAB and SCAN domains 8-like</fullName>
    </submittedName>
</protein>
<evidence type="ECO:0000259" key="12">
    <source>
        <dbReference type="PROSITE" id="PS50805"/>
    </source>
</evidence>
<dbReference type="Pfam" id="PF02023">
    <property type="entry name" value="SCAN"/>
    <property type="match status" value="1"/>
</dbReference>
<dbReference type="GO" id="GO:0008270">
    <property type="term" value="F:zinc ion binding"/>
    <property type="evidence" value="ECO:0007669"/>
    <property type="project" value="UniProtKB-KW"/>
</dbReference>
<keyword evidence="7" id="KW-0539">Nucleus</keyword>
<dbReference type="FunFam" id="3.30.160.60:FF:000575">
    <property type="entry name" value="Zinc finger protein OZF"/>
    <property type="match status" value="1"/>
</dbReference>
<dbReference type="InterPro" id="IPR050916">
    <property type="entry name" value="SCAN-C2H2_zinc_finger"/>
</dbReference>
<evidence type="ECO:0000256" key="5">
    <source>
        <dbReference type="ARBA" id="ARBA00023015"/>
    </source>
</evidence>
<dbReference type="PROSITE" id="PS50805">
    <property type="entry name" value="KRAB"/>
    <property type="match status" value="1"/>
</dbReference>
<dbReference type="FunFam" id="1.10.4020.10:FF:000005">
    <property type="entry name" value="Uncharacterized protein"/>
    <property type="match status" value="1"/>
</dbReference>
<dbReference type="InterPro" id="IPR036236">
    <property type="entry name" value="Znf_C2H2_sf"/>
</dbReference>
<evidence type="ECO:0000256" key="7">
    <source>
        <dbReference type="ARBA" id="ARBA00023242"/>
    </source>
</evidence>
<keyword evidence="1" id="KW-0479">Metal-binding</keyword>
<dbReference type="AlphaFoldDB" id="A0A9F5J140"/>
<keyword evidence="13" id="KW-1185">Reference proteome</keyword>
<proteinExistence type="predicted"/>
<name>A0A9F5J140_PYTBI</name>
<evidence type="ECO:0000259" key="10">
    <source>
        <dbReference type="PROSITE" id="PS50157"/>
    </source>
</evidence>
<evidence type="ECO:0000256" key="2">
    <source>
        <dbReference type="ARBA" id="ARBA00022737"/>
    </source>
</evidence>
<dbReference type="SUPFAM" id="SSF109640">
    <property type="entry name" value="KRAB domain (Kruppel-associated box)"/>
    <property type="match status" value="1"/>
</dbReference>
<dbReference type="InterPro" id="IPR001909">
    <property type="entry name" value="KRAB"/>
</dbReference>
<keyword evidence="5" id="KW-0805">Transcription regulation</keyword>
<dbReference type="Gene3D" id="3.30.160.60">
    <property type="entry name" value="Classic Zinc Finger"/>
    <property type="match status" value="1"/>
</dbReference>
<gene>
    <name evidence="14" type="primary">LOC103061478</name>
</gene>
<dbReference type="PANTHER" id="PTHR45935:SF15">
    <property type="entry name" value="SCAN BOX DOMAIN-CONTAINING PROTEIN"/>
    <property type="match status" value="1"/>
</dbReference>
<dbReference type="CDD" id="cd07936">
    <property type="entry name" value="SCAN"/>
    <property type="match status" value="1"/>
</dbReference>
<dbReference type="OrthoDB" id="9047231at2759"/>
<feature type="non-terminal residue" evidence="14">
    <location>
        <position position="431"/>
    </location>
</feature>
<dbReference type="PROSITE" id="PS50157">
    <property type="entry name" value="ZINC_FINGER_C2H2_2"/>
    <property type="match status" value="1"/>
</dbReference>
<sequence length="431" mass="49350">MEVEKSTAVEAADGRPASQAESRAFWERASQKILQEETLSSDIQCWHFRNFSYQESKGPREVCNQLHQLCHLWLKPKRNTKAEMLDLVTLEQFLTILPPEMETWVRECGAETCSQAVALAEGFLLSQAEDKELGKKQVQERLTGVVTEHLKGRGDLSDPSQEQLLKISQTQVVSSRNRMVSVEITEMSSLCGGAETATVCPAQGSMSFEEVAMDFTEEEWALLDPSQRALYREVMLEVSRTIAIQAGYRQKNENYKEPKVMPLQTTKYDMEEMKLGNQREPKWPKRTYLGNGGGMSSSLCIEIHDFQTEHDEKGKGKGNYLRCSKTDKEKSSVNKHSRSYTKEKQYECIEHEKSMTDNFHLSLPQKLCMKDKFYTYIKRGKNFSLSAHLTSYEGTQTEKPYKCAECGKGFSKKLLLILHQKIHTKEKPYKC</sequence>
<evidence type="ECO:0000256" key="3">
    <source>
        <dbReference type="ARBA" id="ARBA00022771"/>
    </source>
</evidence>
<dbReference type="GeneID" id="103061478"/>